<evidence type="ECO:0000256" key="4">
    <source>
        <dbReference type="ARBA" id="ARBA00022516"/>
    </source>
</evidence>
<keyword evidence="7" id="KW-0456">Lyase</keyword>
<dbReference type="PANTHER" id="PTHR30272:SF1">
    <property type="entry name" value="3-HYDROXYACYL-[ACYL-CARRIER-PROTEIN] DEHYDRATASE"/>
    <property type="match status" value="1"/>
</dbReference>
<keyword evidence="10" id="KW-1185">Reference proteome</keyword>
<protein>
    <recommendedName>
        <fullName evidence="2">3-hydroxyacyl-[acyl-carrier-protein] dehydratase</fullName>
        <ecNumber evidence="2">4.2.1.59</ecNumber>
    </recommendedName>
</protein>
<keyword evidence="4" id="KW-0444">Lipid biosynthesis</keyword>
<dbReference type="CDD" id="cd01288">
    <property type="entry name" value="FabZ"/>
    <property type="match status" value="1"/>
</dbReference>
<accession>A0A1I1WBC6</accession>
<proteinExistence type="predicted"/>
<name>A0A1I1WBC6_9BACT</name>
<dbReference type="AlphaFoldDB" id="A0A1I1WBC6"/>
<organism evidence="9 10">
    <name type="scientific">Nannocystis exedens</name>
    <dbReference type="NCBI Taxonomy" id="54"/>
    <lineage>
        <taxon>Bacteria</taxon>
        <taxon>Pseudomonadati</taxon>
        <taxon>Myxococcota</taxon>
        <taxon>Polyangia</taxon>
        <taxon>Nannocystales</taxon>
        <taxon>Nannocystaceae</taxon>
        <taxon>Nannocystis</taxon>
    </lineage>
</organism>
<dbReference type="Gene3D" id="3.10.129.10">
    <property type="entry name" value="Hotdog Thioesterase"/>
    <property type="match status" value="1"/>
</dbReference>
<comment type="subcellular location">
    <subcellularLocation>
        <location evidence="1">Cytoplasm</location>
    </subcellularLocation>
</comment>
<evidence type="ECO:0000256" key="3">
    <source>
        <dbReference type="ARBA" id="ARBA00022490"/>
    </source>
</evidence>
<dbReference type="GO" id="GO:0009245">
    <property type="term" value="P:lipid A biosynthetic process"/>
    <property type="evidence" value="ECO:0007669"/>
    <property type="project" value="UniProtKB-KW"/>
</dbReference>
<keyword evidence="6" id="KW-0443">Lipid metabolism</keyword>
<dbReference type="SUPFAM" id="SSF54637">
    <property type="entry name" value="Thioesterase/thiol ester dehydrase-isomerase"/>
    <property type="match status" value="1"/>
</dbReference>
<evidence type="ECO:0000313" key="10">
    <source>
        <dbReference type="Proteomes" id="UP000199400"/>
    </source>
</evidence>
<dbReference type="PANTHER" id="PTHR30272">
    <property type="entry name" value="3-HYDROXYACYL-[ACYL-CARRIER-PROTEIN] DEHYDRATASE"/>
    <property type="match status" value="1"/>
</dbReference>
<dbReference type="EC" id="4.2.1.59" evidence="2"/>
<dbReference type="NCBIfam" id="NF000582">
    <property type="entry name" value="PRK00006.1"/>
    <property type="match status" value="1"/>
</dbReference>
<dbReference type="Proteomes" id="UP000199400">
    <property type="component" value="Unassembled WGS sequence"/>
</dbReference>
<evidence type="ECO:0000256" key="8">
    <source>
        <dbReference type="ARBA" id="ARBA00025049"/>
    </source>
</evidence>
<dbReference type="RefSeq" id="WP_096325883.1">
    <property type="nucleotide sequence ID" value="NZ_FOMX01000006.1"/>
</dbReference>
<dbReference type="STRING" id="54.SAMN02745121_02100"/>
<dbReference type="OrthoDB" id="9772788at2"/>
<dbReference type="GO" id="GO:0019171">
    <property type="term" value="F:(3R)-hydroxyacyl-[acyl-carrier-protein] dehydratase activity"/>
    <property type="evidence" value="ECO:0007669"/>
    <property type="project" value="UniProtKB-EC"/>
</dbReference>
<keyword evidence="5" id="KW-0441">Lipid A biosynthesis</keyword>
<keyword evidence="3" id="KW-0963">Cytoplasm</keyword>
<dbReference type="InterPro" id="IPR029069">
    <property type="entry name" value="HotDog_dom_sf"/>
</dbReference>
<dbReference type="FunFam" id="3.10.129.10:FF:000001">
    <property type="entry name" value="3-hydroxyacyl-[acyl-carrier-protein] dehydratase FabZ"/>
    <property type="match status" value="1"/>
</dbReference>
<dbReference type="GO" id="GO:0005737">
    <property type="term" value="C:cytoplasm"/>
    <property type="evidence" value="ECO:0007669"/>
    <property type="project" value="UniProtKB-SubCell"/>
</dbReference>
<evidence type="ECO:0000256" key="2">
    <source>
        <dbReference type="ARBA" id="ARBA00013167"/>
    </source>
</evidence>
<sequence length="152" mass="16334">MLLDAVQLQKILPHRYPFLFIDRVLSATPNESIVAQKLVSIGDPILQGHFPNYPILPGVVQVEAMAQAAVVLANLSGVFDPALHNCFFMGIQEAKFRAPVVPGDVLTIEVKAQRLGRIGKFSGETRVGEQVKSSGVFTAIIEPKRSDAGGAA</sequence>
<evidence type="ECO:0000256" key="5">
    <source>
        <dbReference type="ARBA" id="ARBA00022556"/>
    </source>
</evidence>
<dbReference type="EMBL" id="FOMX01000006">
    <property type="protein sequence ID" value="SFD90350.1"/>
    <property type="molecule type" value="Genomic_DNA"/>
</dbReference>
<comment type="function">
    <text evidence="8">Involved in unsaturated fatty acids biosynthesis. Catalyzes the dehydration of short chain beta-hydroxyacyl-ACPs and long chain saturated and unsaturated beta-hydroxyacyl-ACPs.</text>
</comment>
<evidence type="ECO:0000256" key="7">
    <source>
        <dbReference type="ARBA" id="ARBA00023239"/>
    </source>
</evidence>
<dbReference type="GO" id="GO:0016020">
    <property type="term" value="C:membrane"/>
    <property type="evidence" value="ECO:0007669"/>
    <property type="project" value="GOC"/>
</dbReference>
<dbReference type="Pfam" id="PF07977">
    <property type="entry name" value="FabA"/>
    <property type="match status" value="1"/>
</dbReference>
<evidence type="ECO:0000256" key="1">
    <source>
        <dbReference type="ARBA" id="ARBA00004496"/>
    </source>
</evidence>
<reference evidence="10" key="1">
    <citation type="submission" date="2016-10" db="EMBL/GenBank/DDBJ databases">
        <authorList>
            <person name="Varghese N."/>
            <person name="Submissions S."/>
        </authorList>
    </citation>
    <scope>NUCLEOTIDE SEQUENCE [LARGE SCALE GENOMIC DNA]</scope>
    <source>
        <strain evidence="10">ATCC 25963</strain>
    </source>
</reference>
<dbReference type="InterPro" id="IPR013114">
    <property type="entry name" value="FabA_FabZ"/>
</dbReference>
<evidence type="ECO:0000256" key="6">
    <source>
        <dbReference type="ARBA" id="ARBA00023098"/>
    </source>
</evidence>
<gene>
    <name evidence="9" type="ORF">SAMN02745121_02100</name>
</gene>
<evidence type="ECO:0000313" key="9">
    <source>
        <dbReference type="EMBL" id="SFD90350.1"/>
    </source>
</evidence>